<reference evidence="3" key="1">
    <citation type="submission" date="2020-06" db="EMBL/GenBank/DDBJ databases">
        <authorList>
            <person name="Li T."/>
            <person name="Hu X."/>
            <person name="Zhang T."/>
            <person name="Song X."/>
            <person name="Zhang H."/>
            <person name="Dai N."/>
            <person name="Sheng W."/>
            <person name="Hou X."/>
            <person name="Wei L."/>
        </authorList>
    </citation>
    <scope>NUCLEOTIDE SEQUENCE</scope>
    <source>
        <strain evidence="3">K16</strain>
        <tissue evidence="3">Leaf</tissue>
    </source>
</reference>
<name>A0AAE2BW34_9LAMI</name>
<dbReference type="InterPro" id="IPR002885">
    <property type="entry name" value="PPR_rpt"/>
</dbReference>
<dbReference type="NCBIfam" id="TIGR00756">
    <property type="entry name" value="PPR"/>
    <property type="match status" value="2"/>
</dbReference>
<dbReference type="PROSITE" id="PS51375">
    <property type="entry name" value="PPR"/>
    <property type="match status" value="4"/>
</dbReference>
<dbReference type="Proteomes" id="UP001289374">
    <property type="component" value="Unassembled WGS sequence"/>
</dbReference>
<accession>A0AAE2BW34</accession>
<evidence type="ECO:0000313" key="3">
    <source>
        <dbReference type="EMBL" id="KAK4399828.1"/>
    </source>
</evidence>
<dbReference type="PANTHER" id="PTHR46862">
    <property type="entry name" value="OS07G0661900 PROTEIN"/>
    <property type="match status" value="1"/>
</dbReference>
<dbReference type="Pfam" id="PF01535">
    <property type="entry name" value="PPR"/>
    <property type="match status" value="1"/>
</dbReference>
<dbReference type="AlphaFoldDB" id="A0AAE2BW34"/>
<dbReference type="InterPro" id="IPR011990">
    <property type="entry name" value="TPR-like_helical_dom_sf"/>
</dbReference>
<evidence type="ECO:0000256" key="2">
    <source>
        <dbReference type="PROSITE-ProRule" id="PRU00708"/>
    </source>
</evidence>
<dbReference type="PANTHER" id="PTHR46862:SF3">
    <property type="entry name" value="OS07G0661900 PROTEIN"/>
    <property type="match status" value="1"/>
</dbReference>
<evidence type="ECO:0000313" key="4">
    <source>
        <dbReference type="Proteomes" id="UP001289374"/>
    </source>
</evidence>
<sequence length="391" mass="44301">MGCLAPNLFSVAIPICIHDQKLLSSFHRPLWKNPFFGHNSTFRCKKSHLRQLLVLSCINVGENSGSSVKEIENTKFKWVRASPSLTEEQKQAISRLPPKMTNRCKALMKQIICFSAENESLSLKLAAWVKSTSPRRTDWLSVLKELEQLNHPLYFEVAEHAFTEESFEANIRDYTKIIHCYAKENRLQEAENALTAMKNRGFVCDQVTLTALIHMYSKAGNLKLAEDTFAEMKLLETILREMEAQEIYAGREVYKALLRAYSMTGDSQGAQRVFDAIQLAGLIPDVKICGLLINAYITSGQSREAHIAFENLRRAGLEPNDKCVTLALTAYEKENRLIEALDLLIELERDGFTIGKEASALLAKWFQKLGVVEEVELVLRDFASRMPQPVL</sequence>
<feature type="repeat" description="PPR" evidence="2">
    <location>
        <begin position="170"/>
        <end position="204"/>
    </location>
</feature>
<keyword evidence="4" id="KW-1185">Reference proteome</keyword>
<dbReference type="EMBL" id="JACGWL010000006">
    <property type="protein sequence ID" value="KAK4399828.1"/>
    <property type="molecule type" value="Genomic_DNA"/>
</dbReference>
<protein>
    <submittedName>
        <fullName evidence="3">Pentatricopeptide repeat-containing protein</fullName>
    </submittedName>
</protein>
<proteinExistence type="predicted"/>
<organism evidence="3 4">
    <name type="scientific">Sesamum angolense</name>
    <dbReference type="NCBI Taxonomy" id="2727404"/>
    <lineage>
        <taxon>Eukaryota</taxon>
        <taxon>Viridiplantae</taxon>
        <taxon>Streptophyta</taxon>
        <taxon>Embryophyta</taxon>
        <taxon>Tracheophyta</taxon>
        <taxon>Spermatophyta</taxon>
        <taxon>Magnoliopsida</taxon>
        <taxon>eudicotyledons</taxon>
        <taxon>Gunneridae</taxon>
        <taxon>Pentapetalae</taxon>
        <taxon>asterids</taxon>
        <taxon>lamiids</taxon>
        <taxon>Lamiales</taxon>
        <taxon>Pedaliaceae</taxon>
        <taxon>Sesamum</taxon>
    </lineage>
</organism>
<comment type="caution">
    <text evidence="3">The sequence shown here is derived from an EMBL/GenBank/DDBJ whole genome shotgun (WGS) entry which is preliminary data.</text>
</comment>
<feature type="repeat" description="PPR" evidence="2">
    <location>
        <begin position="285"/>
        <end position="319"/>
    </location>
</feature>
<dbReference type="Gene3D" id="1.25.40.10">
    <property type="entry name" value="Tetratricopeptide repeat domain"/>
    <property type="match status" value="2"/>
</dbReference>
<dbReference type="Pfam" id="PF13812">
    <property type="entry name" value="PPR_3"/>
    <property type="match status" value="1"/>
</dbReference>
<keyword evidence="1" id="KW-0677">Repeat</keyword>
<gene>
    <name evidence="3" type="ORF">Sango_1088900</name>
</gene>
<dbReference type="Pfam" id="PF13041">
    <property type="entry name" value="PPR_2"/>
    <property type="match status" value="1"/>
</dbReference>
<evidence type="ECO:0000256" key="1">
    <source>
        <dbReference type="ARBA" id="ARBA00022737"/>
    </source>
</evidence>
<feature type="repeat" description="PPR" evidence="2">
    <location>
        <begin position="250"/>
        <end position="284"/>
    </location>
</feature>
<feature type="repeat" description="PPR" evidence="2">
    <location>
        <begin position="205"/>
        <end position="239"/>
    </location>
</feature>
<reference evidence="3" key="2">
    <citation type="journal article" date="2024" name="Plant">
        <title>Genomic evolution and insights into agronomic trait innovations of Sesamum species.</title>
        <authorList>
            <person name="Miao H."/>
            <person name="Wang L."/>
            <person name="Qu L."/>
            <person name="Liu H."/>
            <person name="Sun Y."/>
            <person name="Le M."/>
            <person name="Wang Q."/>
            <person name="Wei S."/>
            <person name="Zheng Y."/>
            <person name="Lin W."/>
            <person name="Duan Y."/>
            <person name="Cao H."/>
            <person name="Xiong S."/>
            <person name="Wang X."/>
            <person name="Wei L."/>
            <person name="Li C."/>
            <person name="Ma Q."/>
            <person name="Ju M."/>
            <person name="Zhao R."/>
            <person name="Li G."/>
            <person name="Mu C."/>
            <person name="Tian Q."/>
            <person name="Mei H."/>
            <person name="Zhang T."/>
            <person name="Gao T."/>
            <person name="Zhang H."/>
        </authorList>
    </citation>
    <scope>NUCLEOTIDE SEQUENCE</scope>
    <source>
        <strain evidence="3">K16</strain>
    </source>
</reference>